<evidence type="ECO:0000259" key="2">
    <source>
        <dbReference type="PROSITE" id="PS50011"/>
    </source>
</evidence>
<organism evidence="3 4">
    <name type="scientific">Prorocentrum cordatum</name>
    <dbReference type="NCBI Taxonomy" id="2364126"/>
    <lineage>
        <taxon>Eukaryota</taxon>
        <taxon>Sar</taxon>
        <taxon>Alveolata</taxon>
        <taxon>Dinophyceae</taxon>
        <taxon>Prorocentrales</taxon>
        <taxon>Prorocentraceae</taxon>
        <taxon>Prorocentrum</taxon>
    </lineage>
</organism>
<comment type="caution">
    <text evidence="3">The sequence shown here is derived from an EMBL/GenBank/DDBJ whole genome shotgun (WGS) entry which is preliminary data.</text>
</comment>
<sequence length="383" mass="39851">MYVPAEDAVEAIPPAGCVGGQTIFARVLSGRSVALCDVTLPPGARPGEPCTAEPAADHVRPADVFACGVCLFILATGMPPWKEAKLDDPHFSWICGKGVVQLLHAWGHRQAPEAEDLMVTAMRLDPSRRPTADTLLEHPWLEPARDDLTANDRGAPVAGATAPAAARAAGPAPAPEARAERCAEEAFVPSGGGGLDGDFYCAPAARRGAAEAEASWLGEGGLLGDPYGSPGAPFDFDGGCDPYGFAGLEPMRCAAQPSLAGGAPLGGLYCDAGEVCRGSPRSGPVERFHHGQPAPPLPPDDLFRLERTSFAVEGSCAADVGDRLVDFLAAARGVTVTRVDAAQYSIRAEADGEAGRCSLKARLYDARSGPGRQECVVEFQRRG</sequence>
<keyword evidence="4" id="KW-1185">Reference proteome</keyword>
<dbReference type="Pfam" id="PF00069">
    <property type="entry name" value="Pkinase"/>
    <property type="match status" value="1"/>
</dbReference>
<feature type="region of interest" description="Disordered" evidence="1">
    <location>
        <begin position="149"/>
        <end position="168"/>
    </location>
</feature>
<name>A0ABN9WPZ1_9DINO</name>
<evidence type="ECO:0000256" key="1">
    <source>
        <dbReference type="SAM" id="MobiDB-lite"/>
    </source>
</evidence>
<protein>
    <recommendedName>
        <fullName evidence="2">Protein kinase domain-containing protein</fullName>
    </recommendedName>
</protein>
<dbReference type="InterPro" id="IPR011009">
    <property type="entry name" value="Kinase-like_dom_sf"/>
</dbReference>
<evidence type="ECO:0000313" key="4">
    <source>
        <dbReference type="Proteomes" id="UP001189429"/>
    </source>
</evidence>
<gene>
    <name evidence="3" type="ORF">PCOR1329_LOCUS69493</name>
</gene>
<feature type="compositionally biased region" description="Low complexity" evidence="1">
    <location>
        <begin position="153"/>
        <end position="168"/>
    </location>
</feature>
<dbReference type="Gene3D" id="1.10.510.10">
    <property type="entry name" value="Transferase(Phosphotransferase) domain 1"/>
    <property type="match status" value="1"/>
</dbReference>
<feature type="domain" description="Protein kinase" evidence="2">
    <location>
        <begin position="1"/>
        <end position="141"/>
    </location>
</feature>
<dbReference type="Proteomes" id="UP001189429">
    <property type="component" value="Unassembled WGS sequence"/>
</dbReference>
<accession>A0ABN9WPZ1</accession>
<feature type="non-terminal residue" evidence="3">
    <location>
        <position position="383"/>
    </location>
</feature>
<reference evidence="3" key="1">
    <citation type="submission" date="2023-10" db="EMBL/GenBank/DDBJ databases">
        <authorList>
            <person name="Chen Y."/>
            <person name="Shah S."/>
            <person name="Dougan E. K."/>
            <person name="Thang M."/>
            <person name="Chan C."/>
        </authorList>
    </citation>
    <scope>NUCLEOTIDE SEQUENCE [LARGE SCALE GENOMIC DNA]</scope>
</reference>
<dbReference type="InterPro" id="IPR000719">
    <property type="entry name" value="Prot_kinase_dom"/>
</dbReference>
<evidence type="ECO:0000313" key="3">
    <source>
        <dbReference type="EMBL" id="CAK0888765.1"/>
    </source>
</evidence>
<dbReference type="SUPFAM" id="SSF56112">
    <property type="entry name" value="Protein kinase-like (PK-like)"/>
    <property type="match status" value="1"/>
</dbReference>
<dbReference type="EMBL" id="CAUYUJ010019128">
    <property type="protein sequence ID" value="CAK0888765.1"/>
    <property type="molecule type" value="Genomic_DNA"/>
</dbReference>
<proteinExistence type="predicted"/>
<dbReference type="PROSITE" id="PS50011">
    <property type="entry name" value="PROTEIN_KINASE_DOM"/>
    <property type="match status" value="1"/>
</dbReference>